<evidence type="ECO:0000313" key="2">
    <source>
        <dbReference type="Proteomes" id="UP000270190"/>
    </source>
</evidence>
<name>A0A2X0R386_BROTH</name>
<evidence type="ECO:0000313" key="1">
    <source>
        <dbReference type="EMBL" id="SPP28500.1"/>
    </source>
</evidence>
<sequence>MLTLCEFMSLQRQYGTEIAIAIEYQTFNKLSTTSYVNVMRV</sequence>
<dbReference type="EMBL" id="OUNC01000014">
    <property type="protein sequence ID" value="SPP28500.1"/>
    <property type="molecule type" value="Genomic_DNA"/>
</dbReference>
<reference evidence="2" key="1">
    <citation type="submission" date="2018-04" db="EMBL/GenBank/DDBJ databases">
        <authorList>
            <person name="Illikoud N."/>
        </authorList>
    </citation>
    <scope>NUCLEOTIDE SEQUENCE [LARGE SCALE GENOMIC DNA]</scope>
</reference>
<proteinExistence type="predicted"/>
<dbReference type="AlphaFoldDB" id="A0A2X0R386"/>
<dbReference type="Proteomes" id="UP000270190">
    <property type="component" value="Unassembled WGS sequence"/>
</dbReference>
<gene>
    <name evidence="1" type="ORF">BTBSAS_210030</name>
</gene>
<organism evidence="1 2">
    <name type="scientific">Brochothrix thermosphacta</name>
    <name type="common">Microbacterium thermosphactum</name>
    <dbReference type="NCBI Taxonomy" id="2756"/>
    <lineage>
        <taxon>Bacteria</taxon>
        <taxon>Bacillati</taxon>
        <taxon>Bacillota</taxon>
        <taxon>Bacilli</taxon>
        <taxon>Bacillales</taxon>
        <taxon>Listeriaceae</taxon>
        <taxon>Brochothrix</taxon>
    </lineage>
</organism>
<protein>
    <submittedName>
        <fullName evidence="1">Uncharacterized protein</fullName>
    </submittedName>
</protein>
<accession>A0A2X0R386</accession>